<keyword evidence="7" id="KW-0234">DNA repair</keyword>
<feature type="compositionally biased region" description="Low complexity" evidence="11">
    <location>
        <begin position="68"/>
        <end position="81"/>
    </location>
</feature>
<dbReference type="Proteomes" id="UP000319731">
    <property type="component" value="Unassembled WGS sequence"/>
</dbReference>
<dbReference type="GO" id="GO:0003690">
    <property type="term" value="F:double-stranded DNA binding"/>
    <property type="evidence" value="ECO:0007669"/>
    <property type="project" value="TreeGrafter"/>
</dbReference>
<evidence type="ECO:0000256" key="7">
    <source>
        <dbReference type="ARBA" id="ARBA00023204"/>
    </source>
</evidence>
<accession>A0A507BZ62</accession>
<dbReference type="GO" id="GO:0005634">
    <property type="term" value="C:nucleus"/>
    <property type="evidence" value="ECO:0007669"/>
    <property type="project" value="UniProtKB-SubCell"/>
</dbReference>
<dbReference type="AlphaFoldDB" id="A0A507BZ62"/>
<dbReference type="Gene3D" id="3.30.870.10">
    <property type="entry name" value="Endonuclease Chain A"/>
    <property type="match status" value="2"/>
</dbReference>
<evidence type="ECO:0000256" key="8">
    <source>
        <dbReference type="ARBA" id="ARBA00023242"/>
    </source>
</evidence>
<dbReference type="SUPFAM" id="SSF56024">
    <property type="entry name" value="Phospholipase D/nuclease"/>
    <property type="match status" value="2"/>
</dbReference>
<dbReference type="GO" id="GO:0003697">
    <property type="term" value="F:single-stranded DNA binding"/>
    <property type="evidence" value="ECO:0007669"/>
    <property type="project" value="TreeGrafter"/>
</dbReference>
<feature type="binding site" evidence="10">
    <location>
        <position position="183"/>
    </location>
    <ligand>
        <name>substrate</name>
    </ligand>
</feature>
<evidence type="ECO:0000313" key="12">
    <source>
        <dbReference type="EMBL" id="TPX32159.1"/>
    </source>
</evidence>
<name>A0A507BZ62_9FUNG</name>
<sequence length="376" mass="42843">MGAHCNKRLPVEEDDDVILVSETKRPKQERVYCPISPQSVTLEKINDHLDLAHSNIDADPTEPFDTPSSSSSYSTAQSNNSLDEAVADSGLRLLRIQNLSDRKNRACPSLEEILSMNGPLERMLQLTFNIELDWFMKQIPADSKDVPVDIIYGSKDGNGNPHRWKNLKLVQIYRESWGCHHTKMMILHFQDDTLRLVIHSANLSCREWNNTNQGLWISPPLSRKTFGQEASRFENDLSAYLQAYFQIEHAPSRLQAKHYLKWLEEWVKIIQLYDLSPCRAVIIASIPGKHTDDDLEDWGIMRMAKVLQEVKCEAKGTIICQFSSLGGGEDATWTTDIFHKAMSQSTKLRCGLTAMPDSRLPDLALVYPTESEIKQW</sequence>
<dbReference type="Pfam" id="PF06087">
    <property type="entry name" value="Tyr-DNA_phospho"/>
    <property type="match status" value="1"/>
</dbReference>
<dbReference type="GeneID" id="42005936"/>
<evidence type="ECO:0000256" key="9">
    <source>
        <dbReference type="PIRSR" id="PIRSR610347-1"/>
    </source>
</evidence>
<evidence type="ECO:0008006" key="14">
    <source>
        <dbReference type="Google" id="ProtNLM"/>
    </source>
</evidence>
<reference evidence="12 13" key="1">
    <citation type="journal article" date="2019" name="Sci. Rep.">
        <title>Comparative genomics of chytrid fungi reveal insights into the obligate biotrophic and pathogenic lifestyle of Synchytrium endobioticum.</title>
        <authorList>
            <person name="van de Vossenberg B.T.L.H."/>
            <person name="Warris S."/>
            <person name="Nguyen H.D.T."/>
            <person name="van Gent-Pelzer M.P.E."/>
            <person name="Joly D.L."/>
            <person name="van de Geest H.C."/>
            <person name="Bonants P.J.M."/>
            <person name="Smith D.S."/>
            <person name="Levesque C.A."/>
            <person name="van der Lee T.A.J."/>
        </authorList>
    </citation>
    <scope>NUCLEOTIDE SEQUENCE [LARGE SCALE GENOMIC DNA]</scope>
    <source>
        <strain evidence="12 13">JEL517</strain>
    </source>
</reference>
<evidence type="ECO:0000256" key="11">
    <source>
        <dbReference type="SAM" id="MobiDB-lite"/>
    </source>
</evidence>
<dbReference type="OrthoDB" id="47785at2759"/>
<evidence type="ECO:0000313" key="13">
    <source>
        <dbReference type="Proteomes" id="UP000319731"/>
    </source>
</evidence>
<feature type="region of interest" description="Disordered" evidence="11">
    <location>
        <begin position="54"/>
        <end position="81"/>
    </location>
</feature>
<dbReference type="GO" id="GO:0006281">
    <property type="term" value="P:DNA repair"/>
    <property type="evidence" value="ECO:0007669"/>
    <property type="project" value="UniProtKB-KW"/>
</dbReference>
<evidence type="ECO:0000256" key="5">
    <source>
        <dbReference type="ARBA" id="ARBA00022801"/>
    </source>
</evidence>
<feature type="active site" description="Nucleophile" evidence="9">
    <location>
        <position position="181"/>
    </location>
</feature>
<dbReference type="PANTHER" id="PTHR12415">
    <property type="entry name" value="TYROSYL-DNA PHOSPHODIESTERASE 1"/>
    <property type="match status" value="1"/>
</dbReference>
<proteinExistence type="inferred from homology"/>
<dbReference type="PANTHER" id="PTHR12415:SF0">
    <property type="entry name" value="TYROSYL-DNA PHOSPHODIESTERASE 1"/>
    <property type="match status" value="1"/>
</dbReference>
<evidence type="ECO:0000256" key="6">
    <source>
        <dbReference type="ARBA" id="ARBA00022839"/>
    </source>
</evidence>
<keyword evidence="3" id="KW-0540">Nuclease</keyword>
<evidence type="ECO:0000256" key="10">
    <source>
        <dbReference type="PIRSR" id="PIRSR610347-2"/>
    </source>
</evidence>
<dbReference type="GO" id="GO:0004527">
    <property type="term" value="F:exonuclease activity"/>
    <property type="evidence" value="ECO:0007669"/>
    <property type="project" value="UniProtKB-KW"/>
</dbReference>
<protein>
    <recommendedName>
        <fullName evidence="14">Tyrosyl-DNA phosphodiesterase</fullName>
    </recommendedName>
</protein>
<dbReference type="GO" id="GO:0017005">
    <property type="term" value="F:3'-tyrosyl-DNA phosphodiesterase activity"/>
    <property type="evidence" value="ECO:0007669"/>
    <property type="project" value="TreeGrafter"/>
</dbReference>
<dbReference type="RefSeq" id="XP_031023421.1">
    <property type="nucleotide sequence ID" value="XM_031170639.1"/>
</dbReference>
<evidence type="ECO:0000256" key="4">
    <source>
        <dbReference type="ARBA" id="ARBA00022763"/>
    </source>
</evidence>
<dbReference type="EMBL" id="QEAO01000034">
    <property type="protein sequence ID" value="TPX32159.1"/>
    <property type="molecule type" value="Genomic_DNA"/>
</dbReference>
<comment type="similarity">
    <text evidence="2">Belongs to the tyrosyl-DNA phosphodiesterase family.</text>
</comment>
<dbReference type="STRING" id="1806994.A0A507BZ62"/>
<evidence type="ECO:0000256" key="3">
    <source>
        <dbReference type="ARBA" id="ARBA00022722"/>
    </source>
</evidence>
<gene>
    <name evidence="12" type="ORF">SmJEL517_g04711</name>
</gene>
<evidence type="ECO:0000256" key="2">
    <source>
        <dbReference type="ARBA" id="ARBA00010205"/>
    </source>
</evidence>
<keyword evidence="5" id="KW-0378">Hydrolase</keyword>
<evidence type="ECO:0000256" key="1">
    <source>
        <dbReference type="ARBA" id="ARBA00004123"/>
    </source>
</evidence>
<keyword evidence="6" id="KW-0269">Exonuclease</keyword>
<comment type="caution">
    <text evidence="12">The sequence shown here is derived from an EMBL/GenBank/DDBJ whole genome shotgun (WGS) entry which is preliminary data.</text>
</comment>
<comment type="subcellular location">
    <subcellularLocation>
        <location evidence="1">Nucleus</location>
    </subcellularLocation>
</comment>
<organism evidence="12 13">
    <name type="scientific">Synchytrium microbalum</name>
    <dbReference type="NCBI Taxonomy" id="1806994"/>
    <lineage>
        <taxon>Eukaryota</taxon>
        <taxon>Fungi</taxon>
        <taxon>Fungi incertae sedis</taxon>
        <taxon>Chytridiomycota</taxon>
        <taxon>Chytridiomycota incertae sedis</taxon>
        <taxon>Chytridiomycetes</taxon>
        <taxon>Synchytriales</taxon>
        <taxon>Synchytriaceae</taxon>
        <taxon>Synchytrium</taxon>
    </lineage>
</organism>
<keyword evidence="13" id="KW-1185">Reference proteome</keyword>
<keyword evidence="8" id="KW-0539">Nucleus</keyword>
<keyword evidence="4" id="KW-0227">DNA damage</keyword>
<dbReference type="InterPro" id="IPR010347">
    <property type="entry name" value="Tdp1"/>
</dbReference>